<evidence type="ECO:0000256" key="2">
    <source>
        <dbReference type="ARBA" id="ARBA00022692"/>
    </source>
</evidence>
<organism evidence="8 9">
    <name type="scientific">Coffea arabica</name>
    <name type="common">Arabian coffee</name>
    <dbReference type="NCBI Taxonomy" id="13443"/>
    <lineage>
        <taxon>Eukaryota</taxon>
        <taxon>Viridiplantae</taxon>
        <taxon>Streptophyta</taxon>
        <taxon>Embryophyta</taxon>
        <taxon>Tracheophyta</taxon>
        <taxon>Spermatophyta</taxon>
        <taxon>Magnoliopsida</taxon>
        <taxon>eudicotyledons</taxon>
        <taxon>Gunneridae</taxon>
        <taxon>Pentapetalae</taxon>
        <taxon>asterids</taxon>
        <taxon>lamiids</taxon>
        <taxon>Gentianales</taxon>
        <taxon>Rubiaceae</taxon>
        <taxon>Ixoroideae</taxon>
        <taxon>Gardenieae complex</taxon>
        <taxon>Bertiereae - Coffeeae clade</taxon>
        <taxon>Coffeeae</taxon>
        <taxon>Coffea</taxon>
    </lineage>
</organism>
<feature type="domain" description="Late embryogenesis abundant protein LEA-2 subgroup" evidence="7">
    <location>
        <begin position="134"/>
        <end position="231"/>
    </location>
</feature>
<evidence type="ECO:0000313" key="9">
    <source>
        <dbReference type="RefSeq" id="XP_027063195.1"/>
    </source>
</evidence>
<protein>
    <submittedName>
        <fullName evidence="9">NDR1/HIN1-like protein 26</fullName>
    </submittedName>
</protein>
<accession>A0A6P6SAN0</accession>
<evidence type="ECO:0000259" key="7">
    <source>
        <dbReference type="Pfam" id="PF03168"/>
    </source>
</evidence>
<keyword evidence="8" id="KW-1185">Reference proteome</keyword>
<reference evidence="8" key="1">
    <citation type="journal article" date="2025" name="Foods">
        <title>Unveiling the Microbial Signatures of Arabica Coffee Cherries: Insights into Ripeness Specific Diversity, Functional Traits, and Implications for Quality and Safety.</title>
        <authorList>
            <consortium name="RefSeq"/>
            <person name="Tenea G.N."/>
            <person name="Cifuentes V."/>
            <person name="Reyes P."/>
            <person name="Cevallos-Vallejos M."/>
        </authorList>
    </citation>
    <scope>NUCLEOTIDE SEQUENCE [LARGE SCALE GENOMIC DNA]</scope>
</reference>
<reference evidence="9" key="2">
    <citation type="submission" date="2025-08" db="UniProtKB">
        <authorList>
            <consortium name="RefSeq"/>
        </authorList>
    </citation>
    <scope>IDENTIFICATION</scope>
    <source>
        <tissue evidence="9">Leaves</tissue>
    </source>
</reference>
<dbReference type="Pfam" id="PF03168">
    <property type="entry name" value="LEA_2"/>
    <property type="match status" value="1"/>
</dbReference>
<keyword evidence="2 6" id="KW-0812">Transmembrane</keyword>
<evidence type="ECO:0000313" key="8">
    <source>
        <dbReference type="Proteomes" id="UP001652660"/>
    </source>
</evidence>
<comment type="subcellular location">
    <subcellularLocation>
        <location evidence="1">Membrane</location>
        <topology evidence="1">Single-pass membrane protein</topology>
    </subcellularLocation>
</comment>
<sequence length="253" mass="28551">MLSLPPPPPPPPPCTPPSQQQAAASPLKQIIITSKDSMDQHLFPSELPHSCKRQLGGYSKLQRPCRTNPLIWCGSIFCLIFSLLLIFFGIATLIIFLAIKPRIPLFDTPSASLKVVYMDSPQFLNSDFTFTANFSNPNPKLDISFDYLSIELYSFDTRIAAQALQPFTQRRKETRLVAVQMISSLVYMPPTHAFELLRQVQNNRVVYHIRGTFRVRFSLGVIHFSYWLHATCQLELTSPPTGVLVAHSCSTKK</sequence>
<dbReference type="GO" id="GO:0005886">
    <property type="term" value="C:plasma membrane"/>
    <property type="evidence" value="ECO:0007669"/>
    <property type="project" value="TreeGrafter"/>
</dbReference>
<dbReference type="PANTHER" id="PTHR31234">
    <property type="entry name" value="LATE EMBRYOGENESIS ABUNDANT (LEA) HYDROXYPROLINE-RICH GLYCOPROTEIN FAMILY"/>
    <property type="match status" value="1"/>
</dbReference>
<evidence type="ECO:0000256" key="5">
    <source>
        <dbReference type="SAM" id="MobiDB-lite"/>
    </source>
</evidence>
<dbReference type="Gene3D" id="2.60.40.1820">
    <property type="match status" value="1"/>
</dbReference>
<dbReference type="AlphaFoldDB" id="A0A6P6SAN0"/>
<evidence type="ECO:0000256" key="3">
    <source>
        <dbReference type="ARBA" id="ARBA00022989"/>
    </source>
</evidence>
<dbReference type="PANTHER" id="PTHR31234:SF42">
    <property type="entry name" value="LATE EMBRYOGENESIS ABUNDANT (LEA) HYDROXYPROLINE-RICH GLYCOPROTEIN FAMILY"/>
    <property type="match status" value="1"/>
</dbReference>
<keyword evidence="4 6" id="KW-0472">Membrane</keyword>
<keyword evidence="3 6" id="KW-1133">Transmembrane helix</keyword>
<proteinExistence type="predicted"/>
<dbReference type="InterPro" id="IPR044839">
    <property type="entry name" value="NDR1-like"/>
</dbReference>
<evidence type="ECO:0000256" key="4">
    <source>
        <dbReference type="ARBA" id="ARBA00023136"/>
    </source>
</evidence>
<dbReference type="InterPro" id="IPR004864">
    <property type="entry name" value="LEA_2"/>
</dbReference>
<dbReference type="RefSeq" id="XP_027063195.1">
    <property type="nucleotide sequence ID" value="XM_027207394.2"/>
</dbReference>
<evidence type="ECO:0000256" key="1">
    <source>
        <dbReference type="ARBA" id="ARBA00004167"/>
    </source>
</evidence>
<feature type="region of interest" description="Disordered" evidence="5">
    <location>
        <begin position="1"/>
        <end position="23"/>
    </location>
</feature>
<gene>
    <name evidence="9" type="primary">LOC113689651</name>
</gene>
<dbReference type="GeneID" id="113689651"/>
<dbReference type="OrthoDB" id="630676at2759"/>
<dbReference type="GO" id="GO:0098542">
    <property type="term" value="P:defense response to other organism"/>
    <property type="evidence" value="ECO:0007669"/>
    <property type="project" value="InterPro"/>
</dbReference>
<feature type="transmembrane region" description="Helical" evidence="6">
    <location>
        <begin position="70"/>
        <end position="99"/>
    </location>
</feature>
<evidence type="ECO:0000256" key="6">
    <source>
        <dbReference type="SAM" id="Phobius"/>
    </source>
</evidence>
<feature type="compositionally biased region" description="Pro residues" evidence="5">
    <location>
        <begin position="1"/>
        <end position="16"/>
    </location>
</feature>
<name>A0A6P6SAN0_COFAR</name>
<dbReference type="Proteomes" id="UP001652660">
    <property type="component" value="Chromosome 5c"/>
</dbReference>